<dbReference type="SUPFAM" id="SSF53335">
    <property type="entry name" value="S-adenosyl-L-methionine-dependent methyltransferases"/>
    <property type="match status" value="1"/>
</dbReference>
<keyword evidence="3" id="KW-1185">Reference proteome</keyword>
<dbReference type="InterPro" id="IPR029063">
    <property type="entry name" value="SAM-dependent_MTases_sf"/>
</dbReference>
<dbReference type="Gene3D" id="3.40.50.150">
    <property type="entry name" value="Vaccinia Virus protein VP39"/>
    <property type="match status" value="1"/>
</dbReference>
<evidence type="ECO:0000313" key="2">
    <source>
        <dbReference type="EMBL" id="TDO31572.1"/>
    </source>
</evidence>
<dbReference type="InterPro" id="IPR050508">
    <property type="entry name" value="Methyltransf_Superfamily"/>
</dbReference>
<dbReference type="Proteomes" id="UP000294901">
    <property type="component" value="Unassembled WGS sequence"/>
</dbReference>
<proteinExistence type="predicted"/>
<dbReference type="AlphaFoldDB" id="A0A4R6J7Z6"/>
<evidence type="ECO:0000313" key="3">
    <source>
        <dbReference type="Proteomes" id="UP000294901"/>
    </source>
</evidence>
<organism evidence="2 3">
    <name type="scientific">Paractinoplanes brasiliensis</name>
    <dbReference type="NCBI Taxonomy" id="52695"/>
    <lineage>
        <taxon>Bacteria</taxon>
        <taxon>Bacillati</taxon>
        <taxon>Actinomycetota</taxon>
        <taxon>Actinomycetes</taxon>
        <taxon>Micromonosporales</taxon>
        <taxon>Micromonosporaceae</taxon>
        <taxon>Paractinoplanes</taxon>
    </lineage>
</organism>
<keyword evidence="2" id="KW-0489">Methyltransferase</keyword>
<keyword evidence="2" id="KW-0808">Transferase</keyword>
<dbReference type="InterPro" id="IPR013216">
    <property type="entry name" value="Methyltransf_11"/>
</dbReference>
<comment type="caution">
    <text evidence="2">The sequence shown here is derived from an EMBL/GenBank/DDBJ whole genome shotgun (WGS) entry which is preliminary data.</text>
</comment>
<dbReference type="EMBL" id="SNWR01000002">
    <property type="protein sequence ID" value="TDO31572.1"/>
    <property type="molecule type" value="Genomic_DNA"/>
</dbReference>
<dbReference type="GO" id="GO:0008757">
    <property type="term" value="F:S-adenosylmethionine-dependent methyltransferase activity"/>
    <property type="evidence" value="ECO:0007669"/>
    <property type="project" value="InterPro"/>
</dbReference>
<dbReference type="PANTHER" id="PTHR42912:SF93">
    <property type="entry name" value="N6-ADENOSINE-METHYLTRANSFERASE TMT1A"/>
    <property type="match status" value="1"/>
</dbReference>
<sequence length="245" mass="25777">MTDQIAYMDDAAATAVGRDYKARLLRGLELSAGQTVVDLGCGPGTDLGALATAVEPGGTVIGVDREPGMLAEAARRHPGADVRHGDLGALPLEEGEVDRARVDRVLQHVDTPGRSVAEAARVLKAGGLFGAAEPDWDTLAVADEDLGTSRAFARYTASRVRNPSVGRDLVRLCTAAGLTVHRVEAVPVLFRDFATADRILGLQRNTEKAIAGGAVEPAYGQSWLRRLEAGPVVAGFTLYLVIAVK</sequence>
<dbReference type="RefSeq" id="WP_239080479.1">
    <property type="nucleotide sequence ID" value="NZ_BOMD01000080.1"/>
</dbReference>
<gene>
    <name evidence="2" type="ORF">C8E87_6998</name>
</gene>
<reference evidence="2 3" key="1">
    <citation type="submission" date="2019-03" db="EMBL/GenBank/DDBJ databases">
        <title>Sequencing the genomes of 1000 actinobacteria strains.</title>
        <authorList>
            <person name="Klenk H.-P."/>
        </authorList>
    </citation>
    <scope>NUCLEOTIDE SEQUENCE [LARGE SCALE GENOMIC DNA]</scope>
    <source>
        <strain evidence="2 3">DSM 43805</strain>
    </source>
</reference>
<feature type="domain" description="Methyltransferase type 11" evidence="1">
    <location>
        <begin position="37"/>
        <end position="129"/>
    </location>
</feature>
<name>A0A4R6J7Z6_9ACTN</name>
<dbReference type="PANTHER" id="PTHR42912">
    <property type="entry name" value="METHYLTRANSFERASE"/>
    <property type="match status" value="1"/>
</dbReference>
<dbReference type="CDD" id="cd02440">
    <property type="entry name" value="AdoMet_MTases"/>
    <property type="match status" value="1"/>
</dbReference>
<evidence type="ECO:0000259" key="1">
    <source>
        <dbReference type="Pfam" id="PF08241"/>
    </source>
</evidence>
<protein>
    <submittedName>
        <fullName evidence="2">Methyltransferase family protein</fullName>
    </submittedName>
</protein>
<dbReference type="Pfam" id="PF08241">
    <property type="entry name" value="Methyltransf_11"/>
    <property type="match status" value="1"/>
</dbReference>
<dbReference type="GO" id="GO:0032259">
    <property type="term" value="P:methylation"/>
    <property type="evidence" value="ECO:0007669"/>
    <property type="project" value="UniProtKB-KW"/>
</dbReference>
<accession>A0A4R6J7Z6</accession>